<dbReference type="OrthoDB" id="5355510at2759"/>
<keyword evidence="2" id="KW-0732">Signal</keyword>
<name>A0A2J6SQK5_9HELO</name>
<dbReference type="GeneID" id="36592015"/>
<evidence type="ECO:0000313" key="3">
    <source>
        <dbReference type="EMBL" id="PMD53065.1"/>
    </source>
</evidence>
<organism evidence="3 4">
    <name type="scientific">Hyaloscypha bicolor E</name>
    <dbReference type="NCBI Taxonomy" id="1095630"/>
    <lineage>
        <taxon>Eukaryota</taxon>
        <taxon>Fungi</taxon>
        <taxon>Dikarya</taxon>
        <taxon>Ascomycota</taxon>
        <taxon>Pezizomycotina</taxon>
        <taxon>Leotiomycetes</taxon>
        <taxon>Helotiales</taxon>
        <taxon>Hyaloscyphaceae</taxon>
        <taxon>Hyaloscypha</taxon>
        <taxon>Hyaloscypha bicolor</taxon>
    </lineage>
</organism>
<reference evidence="3 4" key="1">
    <citation type="submission" date="2016-04" db="EMBL/GenBank/DDBJ databases">
        <title>A degradative enzymes factory behind the ericoid mycorrhizal symbiosis.</title>
        <authorList>
            <consortium name="DOE Joint Genome Institute"/>
            <person name="Martino E."/>
            <person name="Morin E."/>
            <person name="Grelet G."/>
            <person name="Kuo A."/>
            <person name="Kohler A."/>
            <person name="Daghino S."/>
            <person name="Barry K."/>
            <person name="Choi C."/>
            <person name="Cichocki N."/>
            <person name="Clum A."/>
            <person name="Copeland A."/>
            <person name="Hainaut M."/>
            <person name="Haridas S."/>
            <person name="Labutti K."/>
            <person name="Lindquist E."/>
            <person name="Lipzen A."/>
            <person name="Khouja H.-R."/>
            <person name="Murat C."/>
            <person name="Ohm R."/>
            <person name="Olson A."/>
            <person name="Spatafora J."/>
            <person name="Veneault-Fourrey C."/>
            <person name="Henrissat B."/>
            <person name="Grigoriev I."/>
            <person name="Martin F."/>
            <person name="Perotto S."/>
        </authorList>
    </citation>
    <scope>NUCLEOTIDE SEQUENCE [LARGE SCALE GENOMIC DNA]</scope>
    <source>
        <strain evidence="3 4">E</strain>
    </source>
</reference>
<accession>A0A2J6SQK5</accession>
<dbReference type="STRING" id="1095630.A0A2J6SQK5"/>
<dbReference type="InParanoid" id="A0A2J6SQK5"/>
<feature type="signal peptide" evidence="2">
    <location>
        <begin position="1"/>
        <end position="17"/>
    </location>
</feature>
<feature type="chain" id="PRO_5014417998" description="C3H1-type domain-containing protein" evidence="2">
    <location>
        <begin position="18"/>
        <end position="172"/>
    </location>
</feature>
<gene>
    <name evidence="3" type="ORF">K444DRAFT_635974</name>
</gene>
<dbReference type="AlphaFoldDB" id="A0A2J6SQK5"/>
<evidence type="ECO:0008006" key="5">
    <source>
        <dbReference type="Google" id="ProtNLM"/>
    </source>
</evidence>
<evidence type="ECO:0000256" key="1">
    <source>
        <dbReference type="SAM" id="MobiDB-lite"/>
    </source>
</evidence>
<feature type="region of interest" description="Disordered" evidence="1">
    <location>
        <begin position="31"/>
        <end position="52"/>
    </location>
</feature>
<keyword evidence="4" id="KW-1185">Reference proteome</keyword>
<dbReference type="RefSeq" id="XP_024729969.1">
    <property type="nucleotide sequence ID" value="XM_024883938.1"/>
</dbReference>
<dbReference type="EMBL" id="KZ613895">
    <property type="protein sequence ID" value="PMD53065.1"/>
    <property type="molecule type" value="Genomic_DNA"/>
</dbReference>
<evidence type="ECO:0000256" key="2">
    <source>
        <dbReference type="SAM" id="SignalP"/>
    </source>
</evidence>
<evidence type="ECO:0000313" key="4">
    <source>
        <dbReference type="Proteomes" id="UP000235371"/>
    </source>
</evidence>
<protein>
    <recommendedName>
        <fullName evidence="5">C3H1-type domain-containing protein</fullName>
    </recommendedName>
</protein>
<proteinExistence type="predicted"/>
<sequence length="172" mass="19675">MPLWLFVPLVPLPLHRCLQVLEGFQEVHFDDGKKSPAPENQNGDASDPELRKDFGFSLEDDESDEYEENDVEAGGKWIHEGTCALTRMGCKYRHEMPMDRETQLSLNRNHGLPNWYHRENGIFHPGGLTLVNRRVATISIADDVERASMFSHRLQPDFPSLQSPGRATDLYQ</sequence>
<dbReference type="Proteomes" id="UP000235371">
    <property type="component" value="Unassembled WGS sequence"/>
</dbReference>